<dbReference type="InterPro" id="IPR052557">
    <property type="entry name" value="CAP/Cytokinesis_protein"/>
</dbReference>
<keyword evidence="1 2" id="KW-0728">SH3 domain</keyword>
<feature type="compositionally biased region" description="Polar residues" evidence="3">
    <location>
        <begin position="783"/>
        <end position="803"/>
    </location>
</feature>
<dbReference type="SMART" id="SM00460">
    <property type="entry name" value="TGc"/>
    <property type="match status" value="1"/>
</dbReference>
<feature type="compositionally biased region" description="Polar residues" evidence="3">
    <location>
        <begin position="535"/>
        <end position="544"/>
    </location>
</feature>
<evidence type="ECO:0000313" key="6">
    <source>
        <dbReference type="Proteomes" id="UP001583280"/>
    </source>
</evidence>
<feature type="compositionally biased region" description="Polar residues" evidence="3">
    <location>
        <begin position="851"/>
        <end position="872"/>
    </location>
</feature>
<feature type="compositionally biased region" description="Polar residues" evidence="3">
    <location>
        <begin position="963"/>
        <end position="980"/>
    </location>
</feature>
<feature type="compositionally biased region" description="Polar residues" evidence="3">
    <location>
        <begin position="351"/>
        <end position="366"/>
    </location>
</feature>
<dbReference type="Pfam" id="PF00018">
    <property type="entry name" value="SH3_1"/>
    <property type="match status" value="1"/>
</dbReference>
<feature type="region of interest" description="Disordered" evidence="3">
    <location>
        <begin position="81"/>
        <end position="103"/>
    </location>
</feature>
<feature type="compositionally biased region" description="Polar residues" evidence="3">
    <location>
        <begin position="692"/>
        <end position="711"/>
    </location>
</feature>
<feature type="compositionally biased region" description="Polar residues" evidence="3">
    <location>
        <begin position="461"/>
        <end position="471"/>
    </location>
</feature>
<feature type="compositionally biased region" description="Polar residues" evidence="3">
    <location>
        <begin position="553"/>
        <end position="577"/>
    </location>
</feature>
<feature type="region of interest" description="Disordered" evidence="3">
    <location>
        <begin position="217"/>
        <end position="237"/>
    </location>
</feature>
<evidence type="ECO:0000313" key="5">
    <source>
        <dbReference type="EMBL" id="KAL1893397.1"/>
    </source>
</evidence>
<dbReference type="SUPFAM" id="SSF50044">
    <property type="entry name" value="SH3-domain"/>
    <property type="match status" value="1"/>
</dbReference>
<feature type="region of interest" description="Disordered" evidence="3">
    <location>
        <begin position="749"/>
        <end position="810"/>
    </location>
</feature>
<feature type="compositionally biased region" description="Polar residues" evidence="3">
    <location>
        <begin position="426"/>
        <end position="436"/>
    </location>
</feature>
<feature type="compositionally biased region" description="Polar residues" evidence="3">
    <location>
        <begin position="81"/>
        <end position="100"/>
    </location>
</feature>
<feature type="compositionally biased region" description="Polar residues" evidence="3">
    <location>
        <begin position="261"/>
        <end position="317"/>
    </location>
</feature>
<evidence type="ECO:0000256" key="2">
    <source>
        <dbReference type="PROSITE-ProRule" id="PRU00192"/>
    </source>
</evidence>
<dbReference type="SUPFAM" id="SSF54001">
    <property type="entry name" value="Cysteine proteinases"/>
    <property type="match status" value="1"/>
</dbReference>
<feature type="compositionally biased region" description="Polar residues" evidence="3">
    <location>
        <begin position="620"/>
        <end position="682"/>
    </location>
</feature>
<dbReference type="PROSITE" id="PS50002">
    <property type="entry name" value="SH3"/>
    <property type="match status" value="1"/>
</dbReference>
<dbReference type="InterPro" id="IPR001452">
    <property type="entry name" value="SH3_domain"/>
</dbReference>
<dbReference type="PANTHER" id="PTHR46333:SF2">
    <property type="entry name" value="CYTOKINESIS PROTEIN 3"/>
    <property type="match status" value="1"/>
</dbReference>
<keyword evidence="6" id="KW-1185">Reference proteome</keyword>
<evidence type="ECO:0000256" key="3">
    <source>
        <dbReference type="SAM" id="MobiDB-lite"/>
    </source>
</evidence>
<proteinExistence type="predicted"/>
<organism evidence="5 6">
    <name type="scientific">Ceratocystis pirilliformis</name>
    <dbReference type="NCBI Taxonomy" id="259994"/>
    <lineage>
        <taxon>Eukaryota</taxon>
        <taxon>Fungi</taxon>
        <taxon>Dikarya</taxon>
        <taxon>Ascomycota</taxon>
        <taxon>Pezizomycotina</taxon>
        <taxon>Sordariomycetes</taxon>
        <taxon>Hypocreomycetidae</taxon>
        <taxon>Microascales</taxon>
        <taxon>Ceratocystidaceae</taxon>
        <taxon>Ceratocystis</taxon>
    </lineage>
</organism>
<comment type="caution">
    <text evidence="5">The sequence shown here is derived from an EMBL/GenBank/DDBJ whole genome shotgun (WGS) entry which is preliminary data.</text>
</comment>
<protein>
    <recommendedName>
        <fullName evidence="4">SH3 domain-containing protein</fullName>
    </recommendedName>
</protein>
<dbReference type="EMBL" id="JAWDJO010000111">
    <property type="protein sequence ID" value="KAL1893397.1"/>
    <property type="molecule type" value="Genomic_DNA"/>
</dbReference>
<accession>A0ABR3YZP0</accession>
<reference evidence="5 6" key="1">
    <citation type="journal article" date="2024" name="IMA Fungus">
        <title>IMA Genome - F19 : A genome assembly and annotation guide to empower mycologists, including annotated draft genome sequences of Ceratocystis pirilliformis, Diaporthe australafricana, Fusarium ophioides, Paecilomyces lecythidis, and Sporothrix stenoceras.</title>
        <authorList>
            <person name="Aylward J."/>
            <person name="Wilson A.M."/>
            <person name="Visagie C.M."/>
            <person name="Spraker J."/>
            <person name="Barnes I."/>
            <person name="Buitendag C."/>
            <person name="Ceriani C."/>
            <person name="Del Mar Angel L."/>
            <person name="du Plessis D."/>
            <person name="Fuchs T."/>
            <person name="Gasser K."/>
            <person name="Kramer D."/>
            <person name="Li W."/>
            <person name="Munsamy K."/>
            <person name="Piso A."/>
            <person name="Price J.L."/>
            <person name="Sonnekus B."/>
            <person name="Thomas C."/>
            <person name="van der Nest A."/>
            <person name="van Dijk A."/>
            <person name="van Heerden A."/>
            <person name="van Vuuren N."/>
            <person name="Yilmaz N."/>
            <person name="Duong T.A."/>
            <person name="van der Merwe N.A."/>
            <person name="Wingfield M.J."/>
            <person name="Wingfield B.D."/>
        </authorList>
    </citation>
    <scope>NUCLEOTIDE SEQUENCE [LARGE SCALE GENOMIC DNA]</scope>
    <source>
        <strain evidence="5 6">CMW 12675</strain>
    </source>
</reference>
<feature type="region of interest" description="Disordered" evidence="3">
    <location>
        <begin position="261"/>
        <end position="727"/>
    </location>
</feature>
<feature type="compositionally biased region" description="Polar residues" evidence="3">
    <location>
        <begin position="379"/>
        <end position="403"/>
    </location>
</feature>
<feature type="compositionally biased region" description="Polar residues" evidence="3">
    <location>
        <begin position="1514"/>
        <end position="1541"/>
    </location>
</feature>
<dbReference type="SMART" id="SM00326">
    <property type="entry name" value="SH3"/>
    <property type="match status" value="1"/>
</dbReference>
<dbReference type="Pfam" id="PF24584">
    <property type="entry name" value="Ig_CYK3_C"/>
    <property type="match status" value="2"/>
</dbReference>
<dbReference type="InterPro" id="IPR002931">
    <property type="entry name" value="Transglutaminase-like"/>
</dbReference>
<feature type="compositionally biased region" description="Polar residues" evidence="3">
    <location>
        <begin position="827"/>
        <end position="842"/>
    </location>
</feature>
<feature type="domain" description="SH3" evidence="4">
    <location>
        <begin position="10"/>
        <end position="72"/>
    </location>
</feature>
<feature type="compositionally biased region" description="Polar residues" evidence="3">
    <location>
        <begin position="154"/>
        <end position="196"/>
    </location>
</feature>
<feature type="region of interest" description="Disordered" evidence="3">
    <location>
        <begin position="1514"/>
        <end position="1607"/>
    </location>
</feature>
<gene>
    <name evidence="5" type="ORF">Cpir12675_004135</name>
</gene>
<dbReference type="Pfam" id="PF01841">
    <property type="entry name" value="Transglut_core"/>
    <property type="match status" value="1"/>
</dbReference>
<dbReference type="Gene3D" id="2.30.30.40">
    <property type="entry name" value="SH3 Domains"/>
    <property type="match status" value="1"/>
</dbReference>
<dbReference type="Gene3D" id="3.10.620.30">
    <property type="match status" value="1"/>
</dbReference>
<feature type="compositionally biased region" description="Low complexity" evidence="3">
    <location>
        <begin position="888"/>
        <end position="933"/>
    </location>
</feature>
<feature type="compositionally biased region" description="Low complexity" evidence="3">
    <location>
        <begin position="1049"/>
        <end position="1061"/>
    </location>
</feature>
<dbReference type="PANTHER" id="PTHR46333">
    <property type="entry name" value="CYTOKINESIS PROTEIN 3"/>
    <property type="match status" value="1"/>
</dbReference>
<feature type="compositionally biased region" description="Low complexity" evidence="3">
    <location>
        <begin position="1544"/>
        <end position="1559"/>
    </location>
</feature>
<feature type="region of interest" description="Disordered" evidence="3">
    <location>
        <begin position="1019"/>
        <end position="1066"/>
    </location>
</feature>
<evidence type="ECO:0000256" key="1">
    <source>
        <dbReference type="ARBA" id="ARBA00022443"/>
    </source>
</evidence>
<dbReference type="InterPro" id="IPR056409">
    <property type="entry name" value="Ig_CYK3_C"/>
</dbReference>
<dbReference type="Proteomes" id="UP001583280">
    <property type="component" value="Unassembled WGS sequence"/>
</dbReference>
<sequence>MAAPPPLPTTFPCWCRAVYSWGGEGKRDLGFMEGDLIECLNAGDGSWWTGRLYRDRRTVGSFPSNFVEVLPESFRPMTRSVSPLPANNTPAPGATGTSKNKSFRKPFEAYAKAPHYTTAKQPVTYVGGGKEPLAPKKEVPPPKTVSLARKNRDSAPNSSPAQMANRMNTTYGNNSANTRSAGSHSTRQSYESNNRAVSPAPPLQTTYIPRSVSPVIHHQGYTPSPVAPPSRGYSGHEMTQASHGYVSREASPAVQGYHNRSQSQYMPQGNSSVQTQYRQNSASPAPGMQSQQSYYRGSSPAPTALQQQMVPYNSRRSVSPAPPQQNYMSQSHSPVPFSQYDQRNMRRSVSPAPTQAYHSNGMQRSASPVPPHDFYGGSMQRSVSPAPSQHQYRNNSIQGSASGSYHDPYHSNKMQRSASPAPLQNYYGNGMNQSGSPTPPHPKYHKNMQQPVSPAPPPSQYYNNGNMQISRSPDPFITDYAMDRSVGQYRPESRGVSPGPNNYNTYSRAASPAPLNSYSQQNDQYRRAASPAPLRQNSYDQRSISPAPPPPSHQNTYMAQSPSPVPSPSRNLSYQNDQRFRPYSPQPPTHGQQQLQSPSNASGGPPPPPPPHRHVARRGSATSYIGSSDVSRQVSNTSNMGPNISRHGSQASYDRSTVNQISRHGSQTSCVDPHSSRSNGPPLSNDRFRAYSTVSTSALQGQNRFQPQTPRSTSPMPPPNLTPSPLREAMDGVMEQLETLRMSRVMDGADPEAHWSPESLEMVSRQSRKESNARPQTAMGLSAQDSGYETWSAGSSQAASQNDKPVEKSPLPELSSYVERMEKSLEQMHQQTARSEESSQPLQPIKKTHTFDSVQLPTGTSKESDATPSTPSRKIRTRKSAYDILNRTFTTKTTATNASSTTQNTTTTSTSTSDRSLMSGASAGALSATSAGSFERHRGRAQSALGVHKTDAERPDSPFTGVTYHSSHASNASPTRPQSQLAWQDEAPGLGGLVQPRTPKRSIFKKLLDSAKTGVASGRSSIAFTGGDKSSPTRNSPIRGGAASRGLHTSAGNTANSGGSSLAFGSRNSPFGRDAARDMGANKSVDWVQVRRDVNRSNSLSRIERNERMDRARMLDYPAINAVDELYSSMHGDEGADGNPVQNPIHIPSLNLNLVDKNSRFLANIPSSADAAQIATGYVCRPYRSDVQKLRAIFTWVSEKICWEEAFEGAVDTRRTLETKRGCPEEYATLVIKMCQAVGIECELVHGYLKTPGEGLDAGNLPRSNHWWNAVVVDGEWRMMDTCLASPSNPSRAKYSSVGSSSADFFWFLTPPSEICWTHIPEHHGHQHFCQPVAHDVLFNLPTVCPPFFRSGIEMVDYNSSVGRIQGMEMVQLKVNVPNDIELAAEAEVSGFSRDNDGDMFENGEIVHKRALAQAEWYNGVKRYTIKALLPGDEGFGVLKVYAGKRGLMHTIRDIPHPLAFAIPIVHSGENPPYDFVTRHPTPHAQRHDIYVVQPQCQRLALNNTFVFAIRQHPSTSHTSGPQSVLTPSSNPDGGAQSYNRPGSAMSISAASSNPSSASGTIGGKKPAKLAIQTPGGKILRLMRKEERKGISTSSSRAGDDDTSDGGTWETIIKCSETGTWRGLVLADRTARWCVFAEWTCL</sequence>
<feature type="region of interest" description="Disordered" evidence="3">
    <location>
        <begin position="824"/>
        <end position="980"/>
    </location>
</feature>
<dbReference type="InterPro" id="IPR038765">
    <property type="entry name" value="Papain-like_cys_pep_sf"/>
</dbReference>
<name>A0ABR3YZP0_9PEZI</name>
<feature type="compositionally biased region" description="Polar residues" evidence="3">
    <location>
        <begin position="499"/>
        <end position="523"/>
    </location>
</feature>
<feature type="compositionally biased region" description="Polar residues" evidence="3">
    <location>
        <begin position="1019"/>
        <end position="1036"/>
    </location>
</feature>
<dbReference type="InterPro" id="IPR036028">
    <property type="entry name" value="SH3-like_dom_sf"/>
</dbReference>
<feature type="compositionally biased region" description="Polar residues" evidence="3">
    <location>
        <begin position="324"/>
        <end position="333"/>
    </location>
</feature>
<evidence type="ECO:0000259" key="4">
    <source>
        <dbReference type="PROSITE" id="PS50002"/>
    </source>
</evidence>
<feature type="region of interest" description="Disordered" evidence="3">
    <location>
        <begin position="122"/>
        <end position="205"/>
    </location>
</feature>
<feature type="compositionally biased region" description="Polar residues" evidence="3">
    <location>
        <begin position="589"/>
        <end position="602"/>
    </location>
</feature>